<dbReference type="InParanoid" id="D5GN70"/>
<dbReference type="GO" id="GO:0016491">
    <property type="term" value="F:oxidoreductase activity"/>
    <property type="evidence" value="ECO:0007669"/>
    <property type="project" value="InterPro"/>
</dbReference>
<dbReference type="GO" id="GO:0050660">
    <property type="term" value="F:flavin adenine dinucleotide binding"/>
    <property type="evidence" value="ECO:0007669"/>
    <property type="project" value="TreeGrafter"/>
</dbReference>
<evidence type="ECO:0000313" key="3">
    <source>
        <dbReference type="Proteomes" id="UP000006911"/>
    </source>
</evidence>
<gene>
    <name evidence="2" type="ORF">GSTUM_00011112001</name>
</gene>
<dbReference type="GO" id="GO:0006338">
    <property type="term" value="P:chromatin remodeling"/>
    <property type="evidence" value="ECO:0007669"/>
    <property type="project" value="TreeGrafter"/>
</dbReference>
<dbReference type="Proteomes" id="UP000006911">
    <property type="component" value="Unassembled WGS sequence"/>
</dbReference>
<dbReference type="AlphaFoldDB" id="D5GN70"/>
<dbReference type="SUPFAM" id="SSF51905">
    <property type="entry name" value="FAD/NAD(P)-binding domain"/>
    <property type="match status" value="1"/>
</dbReference>
<organism evidence="2 3">
    <name type="scientific">Tuber melanosporum (strain Mel28)</name>
    <name type="common">Perigord black truffle</name>
    <dbReference type="NCBI Taxonomy" id="656061"/>
    <lineage>
        <taxon>Eukaryota</taxon>
        <taxon>Fungi</taxon>
        <taxon>Dikarya</taxon>
        <taxon>Ascomycota</taxon>
        <taxon>Pezizomycotina</taxon>
        <taxon>Pezizomycetes</taxon>
        <taxon>Pezizales</taxon>
        <taxon>Tuberaceae</taxon>
        <taxon>Tuber</taxon>
    </lineage>
</organism>
<dbReference type="RefSeq" id="XP_002841772.1">
    <property type="nucleotide sequence ID" value="XM_002841726.1"/>
</dbReference>
<dbReference type="Gene3D" id="3.90.660.10">
    <property type="match status" value="1"/>
</dbReference>
<keyword evidence="3" id="KW-1185">Reference proteome</keyword>
<dbReference type="HOGENOM" id="CLU_829470_0_0_1"/>
<reference evidence="2 3" key="1">
    <citation type="journal article" date="2010" name="Nature">
        <title>Perigord black truffle genome uncovers evolutionary origins and mechanisms of symbiosis.</title>
        <authorList>
            <person name="Martin F."/>
            <person name="Kohler A."/>
            <person name="Murat C."/>
            <person name="Balestrini R."/>
            <person name="Coutinho P.M."/>
            <person name="Jaillon O."/>
            <person name="Montanini B."/>
            <person name="Morin E."/>
            <person name="Noel B."/>
            <person name="Percudani R."/>
            <person name="Porcel B."/>
            <person name="Rubini A."/>
            <person name="Amicucci A."/>
            <person name="Amselem J."/>
            <person name="Anthouard V."/>
            <person name="Arcioni S."/>
            <person name="Artiguenave F."/>
            <person name="Aury J.M."/>
            <person name="Ballario P."/>
            <person name="Bolchi A."/>
            <person name="Brenna A."/>
            <person name="Brun A."/>
            <person name="Buee M."/>
            <person name="Cantarel B."/>
            <person name="Chevalier G."/>
            <person name="Couloux A."/>
            <person name="Da Silva C."/>
            <person name="Denoeud F."/>
            <person name="Duplessis S."/>
            <person name="Ghignone S."/>
            <person name="Hilselberger B."/>
            <person name="Iotti M."/>
            <person name="Marcais B."/>
            <person name="Mello A."/>
            <person name="Miranda M."/>
            <person name="Pacioni G."/>
            <person name="Quesneville H."/>
            <person name="Riccioni C."/>
            <person name="Ruotolo R."/>
            <person name="Splivallo R."/>
            <person name="Stocchi V."/>
            <person name="Tisserant E."/>
            <person name="Viscomi A.R."/>
            <person name="Zambonelli A."/>
            <person name="Zampieri E."/>
            <person name="Henrissat B."/>
            <person name="Lebrun M.H."/>
            <person name="Paolocci F."/>
            <person name="Bonfante P."/>
            <person name="Ottonello S."/>
            <person name="Wincker P."/>
        </authorList>
    </citation>
    <scope>NUCLEOTIDE SEQUENCE [LARGE SCALE GENOMIC DNA]</scope>
    <source>
        <strain evidence="2 3">Mel28</strain>
    </source>
</reference>
<evidence type="ECO:0000259" key="1">
    <source>
        <dbReference type="Pfam" id="PF01593"/>
    </source>
</evidence>
<dbReference type="InterPro" id="IPR036188">
    <property type="entry name" value="FAD/NAD-bd_sf"/>
</dbReference>
<accession>D5GN70</accession>
<protein>
    <submittedName>
        <fullName evidence="2">(Perigord truffle) hypothetical protein</fullName>
    </submittedName>
</protein>
<dbReference type="EMBL" id="FN430362">
    <property type="protein sequence ID" value="CAZ85963.1"/>
    <property type="molecule type" value="Genomic_DNA"/>
</dbReference>
<dbReference type="PANTHER" id="PTHR10742:SF414">
    <property type="entry name" value="CONTAINING AMINE OXIDASE, PUTATIVE (AFU_ORTHOLOGUE AFUA_3G12150)-RELATED"/>
    <property type="match status" value="1"/>
</dbReference>
<dbReference type="Gene3D" id="3.50.50.60">
    <property type="entry name" value="FAD/NAD(P)-binding domain"/>
    <property type="match status" value="1"/>
</dbReference>
<evidence type="ECO:0000313" key="2">
    <source>
        <dbReference type="EMBL" id="CAZ85963.1"/>
    </source>
</evidence>
<dbReference type="KEGG" id="tml:GSTUM_00011112001"/>
<feature type="domain" description="Amine oxidase" evidence="1">
    <location>
        <begin position="42"/>
        <end position="320"/>
    </location>
</feature>
<dbReference type="PRINTS" id="PR00419">
    <property type="entry name" value="ADXRDTASE"/>
</dbReference>
<dbReference type="PANTHER" id="PTHR10742">
    <property type="entry name" value="FLAVIN MONOAMINE OXIDASE"/>
    <property type="match status" value="1"/>
</dbReference>
<name>D5GN70_TUBMM</name>
<dbReference type="eggNOG" id="KOG0029">
    <property type="taxonomic scope" value="Eukaryota"/>
</dbReference>
<dbReference type="InterPro" id="IPR002937">
    <property type="entry name" value="Amino_oxidase"/>
</dbReference>
<dbReference type="STRING" id="656061.D5GN70"/>
<proteinExistence type="predicted"/>
<dbReference type="GeneID" id="9185889"/>
<sequence>MSPMAPNTDGTVDILPPISTELPKELSLVGKTPTIAVIGGGMSGLRAAEVLLQKGYRVVVYEARDRLGGRISTSNHLGEAVDLGPNWIHGTDNNPVLSLAESSGSKLHHFSEQCPTYGFDGKLLDQAEADELSELMWKVIERAVEYSKHCHPAIPVEKSFYDYCVEKAEELFGTGAAEDEKRKKELWLSLAEMWGTFIGSPVERQSLKYFFLEEPLEGANIFVASTYETMIDTMSKPSLDAGIVRLNTPIDEIITPAPGDRNCVMLRSSQKPEENCEVDAVIVTIPLGCLKREMINFQPKLPKRMLEGIDSLSYGTLEKARFSHLKAGYSKLKIC</sequence>
<dbReference type="OMA" id="YVTFPRA"/>
<dbReference type="Pfam" id="PF01593">
    <property type="entry name" value="Amino_oxidase"/>
    <property type="match status" value="1"/>
</dbReference>
<dbReference type="GO" id="GO:0003682">
    <property type="term" value="F:chromatin binding"/>
    <property type="evidence" value="ECO:0007669"/>
    <property type="project" value="TreeGrafter"/>
</dbReference>
<dbReference type="InterPro" id="IPR050281">
    <property type="entry name" value="Flavin_monoamine_oxidase"/>
</dbReference>